<dbReference type="Gene3D" id="2.170.270.10">
    <property type="entry name" value="SET domain"/>
    <property type="match status" value="1"/>
</dbReference>
<dbReference type="Pfam" id="PF05965">
    <property type="entry name" value="FYRC"/>
    <property type="match status" value="1"/>
</dbReference>
<name>A0ABM0GYT2_SACKO</name>
<keyword evidence="1" id="KW-0489">Methyltransferase</keyword>
<evidence type="ECO:0000256" key="4">
    <source>
        <dbReference type="ARBA" id="ARBA00023015"/>
    </source>
</evidence>
<dbReference type="Gene3D" id="3.30.160.360">
    <property type="match status" value="1"/>
</dbReference>
<reference evidence="10" key="1">
    <citation type="submission" date="2025-08" db="UniProtKB">
        <authorList>
            <consortium name="RefSeq"/>
        </authorList>
    </citation>
    <scope>IDENTIFICATION</scope>
    <source>
        <tissue evidence="10">Testes</tissue>
    </source>
</reference>
<feature type="domain" description="Post-SET" evidence="8">
    <location>
        <begin position="341"/>
        <end position="357"/>
    </location>
</feature>
<dbReference type="SMART" id="SM00508">
    <property type="entry name" value="PostSET"/>
    <property type="match status" value="1"/>
</dbReference>
<dbReference type="SMART" id="SM00542">
    <property type="entry name" value="FYRC"/>
    <property type="match status" value="1"/>
</dbReference>
<dbReference type="InterPro" id="IPR003616">
    <property type="entry name" value="Post-SET_dom"/>
</dbReference>
<feature type="compositionally biased region" description="Basic residues" evidence="6">
    <location>
        <begin position="1"/>
        <end position="12"/>
    </location>
</feature>
<feature type="region of interest" description="Disordered" evidence="6">
    <location>
        <begin position="1"/>
        <end position="30"/>
    </location>
</feature>
<dbReference type="PROSITE" id="PS50280">
    <property type="entry name" value="SET"/>
    <property type="match status" value="1"/>
</dbReference>
<dbReference type="SMART" id="SM00317">
    <property type="entry name" value="SET"/>
    <property type="match status" value="1"/>
</dbReference>
<dbReference type="InterPro" id="IPR047219">
    <property type="entry name" value="KMT2A_2B_SET"/>
</dbReference>
<feature type="non-terminal residue" evidence="10">
    <location>
        <position position="1"/>
    </location>
</feature>
<keyword evidence="5" id="KW-0804">Transcription</keyword>
<gene>
    <name evidence="10" type="primary">LOC100371536</name>
</gene>
<evidence type="ECO:0000256" key="6">
    <source>
        <dbReference type="SAM" id="MobiDB-lite"/>
    </source>
</evidence>
<dbReference type="PROSITE" id="PS50868">
    <property type="entry name" value="POST_SET"/>
    <property type="match status" value="1"/>
</dbReference>
<evidence type="ECO:0000256" key="5">
    <source>
        <dbReference type="ARBA" id="ARBA00023163"/>
    </source>
</evidence>
<keyword evidence="3" id="KW-0949">S-adenosyl-L-methionine</keyword>
<evidence type="ECO:0000256" key="1">
    <source>
        <dbReference type="ARBA" id="ARBA00022603"/>
    </source>
</evidence>
<accession>A0ABM0GYT2</accession>
<evidence type="ECO:0000259" key="7">
    <source>
        <dbReference type="PROSITE" id="PS50280"/>
    </source>
</evidence>
<dbReference type="PANTHER" id="PTHR45838:SF4">
    <property type="entry name" value="HISTONE-LYSINE N-METHYLTRANSFERASE TRITHORAX"/>
    <property type="match status" value="1"/>
</dbReference>
<evidence type="ECO:0000256" key="2">
    <source>
        <dbReference type="ARBA" id="ARBA00022679"/>
    </source>
</evidence>
<dbReference type="RefSeq" id="XP_002740398.1">
    <property type="nucleotide sequence ID" value="XM_002740352.2"/>
</dbReference>
<dbReference type="CDD" id="cd19170">
    <property type="entry name" value="SET_KMT2A_2B"/>
    <property type="match status" value="1"/>
</dbReference>
<dbReference type="InterPro" id="IPR001214">
    <property type="entry name" value="SET_dom"/>
</dbReference>
<dbReference type="GeneID" id="100371536"/>
<organism evidence="9 10">
    <name type="scientific">Saccoglossus kowalevskii</name>
    <name type="common">Acorn worm</name>
    <dbReference type="NCBI Taxonomy" id="10224"/>
    <lineage>
        <taxon>Eukaryota</taxon>
        <taxon>Metazoa</taxon>
        <taxon>Hemichordata</taxon>
        <taxon>Enteropneusta</taxon>
        <taxon>Harrimaniidae</taxon>
        <taxon>Saccoglossus</taxon>
    </lineage>
</organism>
<dbReference type="Pfam" id="PF00856">
    <property type="entry name" value="SET"/>
    <property type="match status" value="1"/>
</dbReference>
<keyword evidence="2" id="KW-0808">Transferase</keyword>
<sequence length="357" mass="41236">SAGLIRPRRQKPRQQLLNHNDNEQASEEDNSVLLKLMEQEEKRKKKEKLLNKDDPHLVFEITSDDGFYTKADTITAAWSQVLDKVQEARNSQGMKYLSFAGIDGIKMIGVTHDALVYLIEQLRGAKNCQNYRFKYHRHNIQHDEEPVVNPSGCARAEVIARRSKFDMFNFLASKHRSLVVRTDNMDDEEEIQHKSARRATSMDLPMAMRFRHLQKTSKEAVGVYRSGIHGRGLFCKRPIDAAEMVIEYAGMVIRSSLTDKREKYYDSKGIGCYMFRIDDYDVVDATMHGNAARFINHSCEPNCFSRVIQVDGKKHIVIFASRKIMPGEELTYDYKFPFEEEKIPCTCGSKKCRKHLN</sequence>
<dbReference type="PANTHER" id="PTHR45838">
    <property type="entry name" value="HISTONE-LYSINE-N-METHYLTRANSFERASE 2 KMT2 FAMILY MEMBER"/>
    <property type="match status" value="1"/>
</dbReference>
<dbReference type="SUPFAM" id="SSF82199">
    <property type="entry name" value="SET domain"/>
    <property type="match status" value="1"/>
</dbReference>
<keyword evidence="4" id="KW-0805">Transcription regulation</keyword>
<dbReference type="PROSITE" id="PS51543">
    <property type="entry name" value="FYRC"/>
    <property type="match status" value="1"/>
</dbReference>
<evidence type="ECO:0000256" key="3">
    <source>
        <dbReference type="ARBA" id="ARBA00022691"/>
    </source>
</evidence>
<dbReference type="InterPro" id="IPR003889">
    <property type="entry name" value="FYrich_C"/>
</dbReference>
<dbReference type="Proteomes" id="UP000694865">
    <property type="component" value="Unplaced"/>
</dbReference>
<protein>
    <submittedName>
        <fullName evidence="10">Histone-lysine N-methyltransferase 2A-like</fullName>
    </submittedName>
</protein>
<dbReference type="InterPro" id="IPR046341">
    <property type="entry name" value="SET_dom_sf"/>
</dbReference>
<proteinExistence type="predicted"/>
<evidence type="ECO:0000313" key="10">
    <source>
        <dbReference type="RefSeq" id="XP_002740398.1"/>
    </source>
</evidence>
<evidence type="ECO:0000313" key="9">
    <source>
        <dbReference type="Proteomes" id="UP000694865"/>
    </source>
</evidence>
<keyword evidence="9" id="KW-1185">Reference proteome</keyword>
<feature type="domain" description="SET" evidence="7">
    <location>
        <begin position="219"/>
        <end position="335"/>
    </location>
</feature>
<evidence type="ECO:0000259" key="8">
    <source>
        <dbReference type="PROSITE" id="PS50868"/>
    </source>
</evidence>